<accession>D5GP86</accession>
<feature type="region of interest" description="Disordered" evidence="1">
    <location>
        <begin position="131"/>
        <end position="150"/>
    </location>
</feature>
<dbReference type="InParanoid" id="D5GP86"/>
<proteinExistence type="predicted"/>
<name>D5GP86_TUBMM</name>
<reference evidence="2 3" key="1">
    <citation type="journal article" date="2010" name="Nature">
        <title>Perigord black truffle genome uncovers evolutionary origins and mechanisms of symbiosis.</title>
        <authorList>
            <person name="Martin F."/>
            <person name="Kohler A."/>
            <person name="Murat C."/>
            <person name="Balestrini R."/>
            <person name="Coutinho P.M."/>
            <person name="Jaillon O."/>
            <person name="Montanini B."/>
            <person name="Morin E."/>
            <person name="Noel B."/>
            <person name="Percudani R."/>
            <person name="Porcel B."/>
            <person name="Rubini A."/>
            <person name="Amicucci A."/>
            <person name="Amselem J."/>
            <person name="Anthouard V."/>
            <person name="Arcioni S."/>
            <person name="Artiguenave F."/>
            <person name="Aury J.M."/>
            <person name="Ballario P."/>
            <person name="Bolchi A."/>
            <person name="Brenna A."/>
            <person name="Brun A."/>
            <person name="Buee M."/>
            <person name="Cantarel B."/>
            <person name="Chevalier G."/>
            <person name="Couloux A."/>
            <person name="Da Silva C."/>
            <person name="Denoeud F."/>
            <person name="Duplessis S."/>
            <person name="Ghignone S."/>
            <person name="Hilselberger B."/>
            <person name="Iotti M."/>
            <person name="Marcais B."/>
            <person name="Mello A."/>
            <person name="Miranda M."/>
            <person name="Pacioni G."/>
            <person name="Quesneville H."/>
            <person name="Riccioni C."/>
            <person name="Ruotolo R."/>
            <person name="Splivallo R."/>
            <person name="Stocchi V."/>
            <person name="Tisserant E."/>
            <person name="Viscomi A.R."/>
            <person name="Zambonelli A."/>
            <person name="Zampieri E."/>
            <person name="Henrissat B."/>
            <person name="Lebrun M.H."/>
            <person name="Paolocci F."/>
            <person name="Bonfante P."/>
            <person name="Ottonello S."/>
            <person name="Wincker P."/>
        </authorList>
    </citation>
    <scope>NUCLEOTIDE SEQUENCE [LARGE SCALE GENOMIC DNA]</scope>
    <source>
        <strain evidence="2 3">Mel28</strain>
    </source>
</reference>
<dbReference type="RefSeq" id="XP_002842160.1">
    <property type="nucleotide sequence ID" value="XM_002842114.1"/>
</dbReference>
<gene>
    <name evidence="2" type="ORF">GSTUM_00011751001</name>
</gene>
<dbReference type="GeneID" id="9186591"/>
<sequence length="304" mass="33579">MMSYNSPSLRVITRVVYHSMESRITGGATVGSKLCTSEYCTVHNLMPHTPVFFSPFLLLFQPDPSLPSLPPFTSDNTRGYVWLPLMHSHTYSMILEYHISTRDTRIGTRVLLLLSSLSFLPQLTSLFPRPNRSAAVPAGRGEKKTKTYPSQGGASAVKRYCTLNPNVMITVYTSICVCNLTGYVSHALVPHNPLLFSSSLLPRVFDFEETGRKGDPATHGSGPVLQGLLVTVRAPFWGRDDHDGDIIVQVRKWGRDDDGCQPTREYLLGGPKWILVLPRGGGYHTLLVGYCAGQGDYGSLLVYV</sequence>
<organism evidence="2 3">
    <name type="scientific">Tuber melanosporum (strain Mel28)</name>
    <name type="common">Perigord black truffle</name>
    <dbReference type="NCBI Taxonomy" id="656061"/>
    <lineage>
        <taxon>Eukaryota</taxon>
        <taxon>Fungi</taxon>
        <taxon>Dikarya</taxon>
        <taxon>Ascomycota</taxon>
        <taxon>Pezizomycotina</taxon>
        <taxon>Pezizomycetes</taxon>
        <taxon>Pezizales</taxon>
        <taxon>Tuberaceae</taxon>
        <taxon>Tuber</taxon>
    </lineage>
</organism>
<dbReference type="EMBL" id="FN430373">
    <property type="protein sequence ID" value="CAZ86351.1"/>
    <property type="molecule type" value="Genomic_DNA"/>
</dbReference>
<keyword evidence="3" id="KW-1185">Reference proteome</keyword>
<dbReference type="AlphaFoldDB" id="D5GP86"/>
<evidence type="ECO:0000313" key="3">
    <source>
        <dbReference type="Proteomes" id="UP000006911"/>
    </source>
</evidence>
<evidence type="ECO:0000313" key="2">
    <source>
        <dbReference type="EMBL" id="CAZ86351.1"/>
    </source>
</evidence>
<dbReference type="KEGG" id="tml:GSTUM_00011751001"/>
<evidence type="ECO:0000256" key="1">
    <source>
        <dbReference type="SAM" id="MobiDB-lite"/>
    </source>
</evidence>
<dbReference type="HOGENOM" id="CLU_915837_0_0_1"/>
<protein>
    <submittedName>
        <fullName evidence="2">(Perigord truffle) hypothetical protein</fullName>
    </submittedName>
</protein>
<dbReference type="Proteomes" id="UP000006911">
    <property type="component" value="Unassembled WGS sequence"/>
</dbReference>